<dbReference type="GO" id="GO:0035336">
    <property type="term" value="P:long-chain fatty-acyl-CoA metabolic process"/>
    <property type="evidence" value="ECO:0007669"/>
    <property type="project" value="TreeGrafter"/>
</dbReference>
<dbReference type="Gene3D" id="3.40.50.12780">
    <property type="entry name" value="N-terminal domain of ligase-like"/>
    <property type="match status" value="1"/>
</dbReference>
<accession>A0A0B7K727</accession>
<dbReference type="InterPro" id="IPR000873">
    <property type="entry name" value="AMP-dep_synth/lig_dom"/>
</dbReference>
<dbReference type="EMBL" id="CDPU01000022">
    <property type="protein sequence ID" value="CEO51322.1"/>
    <property type="molecule type" value="Genomic_DNA"/>
</dbReference>
<dbReference type="PROSITE" id="PS00455">
    <property type="entry name" value="AMP_BINDING"/>
    <property type="match status" value="1"/>
</dbReference>
<dbReference type="Pfam" id="PF00501">
    <property type="entry name" value="AMP-binding"/>
    <property type="match status" value="1"/>
</dbReference>
<dbReference type="PANTHER" id="PTHR43272">
    <property type="entry name" value="LONG-CHAIN-FATTY-ACID--COA LIGASE"/>
    <property type="match status" value="1"/>
</dbReference>
<dbReference type="PANTHER" id="PTHR43272:SF83">
    <property type="entry name" value="ACYL-COA SYNTHETASE LONG-CHAIN, ISOFORM J"/>
    <property type="match status" value="1"/>
</dbReference>
<feature type="domain" description="AMP-dependent synthetase/ligase" evidence="7">
    <location>
        <begin position="97"/>
        <end position="506"/>
    </location>
</feature>
<evidence type="ECO:0000256" key="3">
    <source>
        <dbReference type="ARBA" id="ARBA00022741"/>
    </source>
</evidence>
<gene>
    <name evidence="8" type="ORF">BN869_000007380_1</name>
</gene>
<keyword evidence="3" id="KW-0547">Nucleotide-binding</keyword>
<evidence type="ECO:0000256" key="4">
    <source>
        <dbReference type="ARBA" id="ARBA00022840"/>
    </source>
</evidence>
<evidence type="ECO:0000256" key="2">
    <source>
        <dbReference type="ARBA" id="ARBA00022598"/>
    </source>
</evidence>
<evidence type="ECO:0000313" key="8">
    <source>
        <dbReference type="EMBL" id="CEO51322.1"/>
    </source>
</evidence>
<protein>
    <recommendedName>
        <fullName evidence="7">AMP-dependent synthetase/ligase domain-containing protein</fullName>
    </recommendedName>
</protein>
<dbReference type="AlphaFoldDB" id="A0A0B7K727"/>
<evidence type="ECO:0000256" key="1">
    <source>
        <dbReference type="ARBA" id="ARBA00006432"/>
    </source>
</evidence>
<evidence type="ECO:0000256" key="6">
    <source>
        <dbReference type="SAM" id="MobiDB-lite"/>
    </source>
</evidence>
<feature type="region of interest" description="Disordered" evidence="6">
    <location>
        <begin position="1"/>
        <end position="31"/>
    </location>
</feature>
<name>A0A0B7K727_BIOOC</name>
<dbReference type="GO" id="GO:0005524">
    <property type="term" value="F:ATP binding"/>
    <property type="evidence" value="ECO:0007669"/>
    <property type="project" value="UniProtKB-KW"/>
</dbReference>
<dbReference type="SUPFAM" id="SSF56801">
    <property type="entry name" value="Acetyl-CoA synthetase-like"/>
    <property type="match status" value="1"/>
</dbReference>
<keyword evidence="2" id="KW-0436">Ligase</keyword>
<comment type="catalytic activity">
    <reaction evidence="5">
        <text>a long-chain fatty acid + ATP + CoA = a long-chain fatty acyl-CoA + AMP + diphosphate</text>
        <dbReference type="Rhea" id="RHEA:15421"/>
        <dbReference type="ChEBI" id="CHEBI:30616"/>
        <dbReference type="ChEBI" id="CHEBI:33019"/>
        <dbReference type="ChEBI" id="CHEBI:57287"/>
        <dbReference type="ChEBI" id="CHEBI:57560"/>
        <dbReference type="ChEBI" id="CHEBI:83139"/>
        <dbReference type="ChEBI" id="CHEBI:456215"/>
        <dbReference type="EC" id="6.2.1.3"/>
    </reaction>
</comment>
<reference evidence="8" key="1">
    <citation type="submission" date="2015-01" db="EMBL/GenBank/DDBJ databases">
        <authorList>
            <person name="Durling Mikael"/>
        </authorList>
    </citation>
    <scope>NUCLEOTIDE SEQUENCE</scope>
</reference>
<evidence type="ECO:0000259" key="7">
    <source>
        <dbReference type="Pfam" id="PF00501"/>
    </source>
</evidence>
<dbReference type="GO" id="GO:0005811">
    <property type="term" value="C:lipid droplet"/>
    <property type="evidence" value="ECO:0007669"/>
    <property type="project" value="TreeGrafter"/>
</dbReference>
<dbReference type="InterPro" id="IPR020845">
    <property type="entry name" value="AMP-binding_CS"/>
</dbReference>
<sequence length="690" mass="76376">MQKPPFTIPSPGYEKVEGETLPRRNRKAKDGLVDRPAKGVGTVWDLISRSARLYPDRKAVGSRKLITIHNVTQVNMRDVDGKLQEVESEWNYFELSPYQFITYEQYYRLVRQLGSGLHKLGMPRHSKLHMFATTSVCWMSLAHACASRSICLVTAYDTLGEDGLAHSLVQTDATVMYIDTHLLPKAQKPIRKSQIKTVIVNTECIFGGGDKEVAIFKRDNPDLRVITYEELRQLGEDNPATPYPPMPEETYCIMYTSGSTGIPKGVSIRHESLVAGVTGLFSCVEDWVGEDECILAYLPSAHIFELVVENLVFLIGGSLGYGSARTLADTSVRNCAGDLRELKPTVLVGVPQVWETIKKGIIAQVNSITSSVLRGIFWAAFYYKGFMVDNNILGASLLDFVFKAIREKTGGRLRYIMNGASGIAPETRRFLSLVLAPMLVGYGLTESCANGALTNPSQYTRNTIGPIPASIDLKLVSIPDLGYVTTGKTPQGEIWIKGKPVLSEYYRNPEETAKAVTPDGWFKTGDIGEFDAKSGNLNVIDRVKNLIKMQGGEYIAVEKLEAIYRSAHSVSNVMVHAEDSYPRPIAIVIPNPRVVIDLAQDLPSGCKFNESNLHLSLDAQSVILHDLRLTAWDAGLSGIEIIANVVISHEEWTPATGLVTVTEKLNRRVIVKTFHSQIKEAFKLDQLPLK</sequence>
<evidence type="ECO:0000256" key="5">
    <source>
        <dbReference type="ARBA" id="ARBA00036813"/>
    </source>
</evidence>
<keyword evidence="4" id="KW-0067">ATP-binding</keyword>
<feature type="compositionally biased region" description="Basic and acidic residues" evidence="6">
    <location>
        <begin position="14"/>
        <end position="31"/>
    </location>
</feature>
<dbReference type="InterPro" id="IPR042099">
    <property type="entry name" value="ANL_N_sf"/>
</dbReference>
<dbReference type="GO" id="GO:0005886">
    <property type="term" value="C:plasma membrane"/>
    <property type="evidence" value="ECO:0007669"/>
    <property type="project" value="TreeGrafter"/>
</dbReference>
<dbReference type="GO" id="GO:0004467">
    <property type="term" value="F:long-chain fatty acid-CoA ligase activity"/>
    <property type="evidence" value="ECO:0007669"/>
    <property type="project" value="UniProtKB-EC"/>
</dbReference>
<comment type="similarity">
    <text evidence="1">Belongs to the ATP-dependent AMP-binding enzyme family.</text>
</comment>
<dbReference type="GO" id="GO:0005783">
    <property type="term" value="C:endoplasmic reticulum"/>
    <property type="evidence" value="ECO:0007669"/>
    <property type="project" value="TreeGrafter"/>
</dbReference>
<organism evidence="8">
    <name type="scientific">Bionectria ochroleuca</name>
    <name type="common">Gliocladium roseum</name>
    <dbReference type="NCBI Taxonomy" id="29856"/>
    <lineage>
        <taxon>Eukaryota</taxon>
        <taxon>Fungi</taxon>
        <taxon>Dikarya</taxon>
        <taxon>Ascomycota</taxon>
        <taxon>Pezizomycotina</taxon>
        <taxon>Sordariomycetes</taxon>
        <taxon>Hypocreomycetidae</taxon>
        <taxon>Hypocreales</taxon>
        <taxon>Bionectriaceae</taxon>
        <taxon>Clonostachys</taxon>
    </lineage>
</organism>
<proteinExistence type="inferred from homology"/>